<accession>A0A2S2PBD3</accession>
<keyword evidence="1" id="KW-0472">Membrane</keyword>
<proteinExistence type="predicted"/>
<protein>
    <submittedName>
        <fullName evidence="2">Uncharacterized protein</fullName>
    </submittedName>
</protein>
<dbReference type="EMBL" id="GGMR01014073">
    <property type="protein sequence ID" value="MBY26692.1"/>
    <property type="molecule type" value="Transcribed_RNA"/>
</dbReference>
<reference evidence="2" key="1">
    <citation type="submission" date="2018-04" db="EMBL/GenBank/DDBJ databases">
        <title>Transcriptome of Schizaphis graminum biotype I.</title>
        <authorList>
            <person name="Scully E.D."/>
            <person name="Geib S.M."/>
            <person name="Palmer N.A."/>
            <person name="Koch K."/>
            <person name="Bradshaw J."/>
            <person name="Heng-Moss T."/>
            <person name="Sarath G."/>
        </authorList>
    </citation>
    <scope>NUCLEOTIDE SEQUENCE</scope>
</reference>
<keyword evidence="1" id="KW-0812">Transmembrane</keyword>
<sequence length="105" mass="11739">MDAFISSLLITVHNRKSTSGHPPFALTRFLTTPIVTKLLVLPKLDSTRSLVNNQLDHCRLTGVPETTTTLWDIVIVAFERIIFIVFLATTVIILLSIKFSITALF</sequence>
<evidence type="ECO:0000313" key="2">
    <source>
        <dbReference type="EMBL" id="MBY26692.1"/>
    </source>
</evidence>
<feature type="transmembrane region" description="Helical" evidence="1">
    <location>
        <begin position="73"/>
        <end position="97"/>
    </location>
</feature>
<keyword evidence="1" id="KW-1133">Transmembrane helix</keyword>
<gene>
    <name evidence="2" type="ORF">g.9848</name>
</gene>
<name>A0A2S2PBD3_SCHGA</name>
<organism evidence="2">
    <name type="scientific">Schizaphis graminum</name>
    <name type="common">Green bug aphid</name>
    <dbReference type="NCBI Taxonomy" id="13262"/>
    <lineage>
        <taxon>Eukaryota</taxon>
        <taxon>Metazoa</taxon>
        <taxon>Ecdysozoa</taxon>
        <taxon>Arthropoda</taxon>
        <taxon>Hexapoda</taxon>
        <taxon>Insecta</taxon>
        <taxon>Pterygota</taxon>
        <taxon>Neoptera</taxon>
        <taxon>Paraneoptera</taxon>
        <taxon>Hemiptera</taxon>
        <taxon>Sternorrhyncha</taxon>
        <taxon>Aphidomorpha</taxon>
        <taxon>Aphidoidea</taxon>
        <taxon>Aphididae</taxon>
        <taxon>Aphidini</taxon>
        <taxon>Schizaphis</taxon>
    </lineage>
</organism>
<evidence type="ECO:0000256" key="1">
    <source>
        <dbReference type="SAM" id="Phobius"/>
    </source>
</evidence>
<dbReference type="AlphaFoldDB" id="A0A2S2PBD3"/>